<reference evidence="2" key="1">
    <citation type="journal article" date="2022" name="Mol. Ecol. Resour.">
        <title>The genomes of chicory, endive, great burdock and yacon provide insights into Asteraceae palaeo-polyploidization history and plant inulin production.</title>
        <authorList>
            <person name="Fan W."/>
            <person name="Wang S."/>
            <person name="Wang H."/>
            <person name="Wang A."/>
            <person name="Jiang F."/>
            <person name="Liu H."/>
            <person name="Zhao H."/>
            <person name="Xu D."/>
            <person name="Zhang Y."/>
        </authorList>
    </citation>
    <scope>NUCLEOTIDE SEQUENCE [LARGE SCALE GENOMIC DNA]</scope>
    <source>
        <strain evidence="2">cv. Yunnan</strain>
    </source>
</reference>
<accession>A0ACB9JQJ4</accession>
<dbReference type="EMBL" id="CM042020">
    <property type="protein sequence ID" value="KAI3822227.1"/>
    <property type="molecule type" value="Genomic_DNA"/>
</dbReference>
<protein>
    <submittedName>
        <fullName evidence="1">Uncharacterized protein</fullName>
    </submittedName>
</protein>
<name>A0ACB9JQJ4_9ASTR</name>
<evidence type="ECO:0000313" key="1">
    <source>
        <dbReference type="EMBL" id="KAI3822227.1"/>
    </source>
</evidence>
<evidence type="ECO:0000313" key="2">
    <source>
        <dbReference type="Proteomes" id="UP001056120"/>
    </source>
</evidence>
<proteinExistence type="predicted"/>
<organism evidence="1 2">
    <name type="scientific">Smallanthus sonchifolius</name>
    <dbReference type="NCBI Taxonomy" id="185202"/>
    <lineage>
        <taxon>Eukaryota</taxon>
        <taxon>Viridiplantae</taxon>
        <taxon>Streptophyta</taxon>
        <taxon>Embryophyta</taxon>
        <taxon>Tracheophyta</taxon>
        <taxon>Spermatophyta</taxon>
        <taxon>Magnoliopsida</taxon>
        <taxon>eudicotyledons</taxon>
        <taxon>Gunneridae</taxon>
        <taxon>Pentapetalae</taxon>
        <taxon>asterids</taxon>
        <taxon>campanulids</taxon>
        <taxon>Asterales</taxon>
        <taxon>Asteraceae</taxon>
        <taxon>Asteroideae</taxon>
        <taxon>Heliantheae alliance</taxon>
        <taxon>Millerieae</taxon>
        <taxon>Smallanthus</taxon>
    </lineage>
</organism>
<keyword evidence="2" id="KW-1185">Reference proteome</keyword>
<gene>
    <name evidence="1" type="ORF">L1987_09814</name>
</gene>
<reference evidence="1 2" key="2">
    <citation type="journal article" date="2022" name="Mol. Ecol. Resour.">
        <title>The genomes of chicory, endive, great burdock and yacon provide insights into Asteraceae paleo-polyploidization history and plant inulin production.</title>
        <authorList>
            <person name="Fan W."/>
            <person name="Wang S."/>
            <person name="Wang H."/>
            <person name="Wang A."/>
            <person name="Jiang F."/>
            <person name="Liu H."/>
            <person name="Zhao H."/>
            <person name="Xu D."/>
            <person name="Zhang Y."/>
        </authorList>
    </citation>
    <scope>NUCLEOTIDE SEQUENCE [LARGE SCALE GENOMIC DNA]</scope>
    <source>
        <strain evidence="2">cv. Yunnan</strain>
        <tissue evidence="1">Leaves</tissue>
    </source>
</reference>
<comment type="caution">
    <text evidence="1">The sequence shown here is derived from an EMBL/GenBank/DDBJ whole genome shotgun (WGS) entry which is preliminary data.</text>
</comment>
<sequence length="105" mass="12667">MHAFENVEPPLRRRNECEMDYNEEEPDKSKSKIDKENEQSIFRYECCLNIHADCLVKHTVRCCWLFRISARCLTSMLDLLFLMVRVYRYGSRFRLYQDVVHSAQP</sequence>
<dbReference type="Proteomes" id="UP001056120">
    <property type="component" value="Linkage Group LG03"/>
</dbReference>